<reference evidence="1" key="1">
    <citation type="journal article" date="2020" name="Stud. Mycol.">
        <title>101 Dothideomycetes genomes: a test case for predicting lifestyles and emergence of pathogens.</title>
        <authorList>
            <person name="Haridas S."/>
            <person name="Albert R."/>
            <person name="Binder M."/>
            <person name="Bloem J."/>
            <person name="Labutti K."/>
            <person name="Salamov A."/>
            <person name="Andreopoulos B."/>
            <person name="Baker S."/>
            <person name="Barry K."/>
            <person name="Bills G."/>
            <person name="Bluhm B."/>
            <person name="Cannon C."/>
            <person name="Castanera R."/>
            <person name="Culley D."/>
            <person name="Daum C."/>
            <person name="Ezra D."/>
            <person name="Gonzalez J."/>
            <person name="Henrissat B."/>
            <person name="Kuo A."/>
            <person name="Liang C."/>
            <person name="Lipzen A."/>
            <person name="Lutzoni F."/>
            <person name="Magnuson J."/>
            <person name="Mondo S."/>
            <person name="Nolan M."/>
            <person name="Ohm R."/>
            <person name="Pangilinan J."/>
            <person name="Park H.-J."/>
            <person name="Ramirez L."/>
            <person name="Alfaro M."/>
            <person name="Sun H."/>
            <person name="Tritt A."/>
            <person name="Yoshinaga Y."/>
            <person name="Zwiers L.-H."/>
            <person name="Turgeon B."/>
            <person name="Goodwin S."/>
            <person name="Spatafora J."/>
            <person name="Crous P."/>
            <person name="Grigoriev I."/>
        </authorList>
    </citation>
    <scope>NUCLEOTIDE SEQUENCE</scope>
    <source>
        <strain evidence="1">CBS 113979</strain>
    </source>
</reference>
<evidence type="ECO:0000313" key="1">
    <source>
        <dbReference type="EMBL" id="KAF1985103.1"/>
    </source>
</evidence>
<protein>
    <recommendedName>
        <fullName evidence="3">F-box domain-containing protein</fullName>
    </recommendedName>
</protein>
<dbReference type="Proteomes" id="UP000800041">
    <property type="component" value="Unassembled WGS sequence"/>
</dbReference>
<organism evidence="1 2">
    <name type="scientific">Aulographum hederae CBS 113979</name>
    <dbReference type="NCBI Taxonomy" id="1176131"/>
    <lineage>
        <taxon>Eukaryota</taxon>
        <taxon>Fungi</taxon>
        <taxon>Dikarya</taxon>
        <taxon>Ascomycota</taxon>
        <taxon>Pezizomycotina</taxon>
        <taxon>Dothideomycetes</taxon>
        <taxon>Pleosporomycetidae</taxon>
        <taxon>Aulographales</taxon>
        <taxon>Aulographaceae</taxon>
    </lineage>
</organism>
<keyword evidence="2" id="KW-1185">Reference proteome</keyword>
<dbReference type="EMBL" id="ML977164">
    <property type="protein sequence ID" value="KAF1985103.1"/>
    <property type="molecule type" value="Genomic_DNA"/>
</dbReference>
<dbReference type="AlphaFoldDB" id="A0A6G1GVX4"/>
<sequence>MAGFLDLPGEIRNHIYQYLFDTAPRRVIHQGQPAHDALVPPICKVSRKIREETLPLHFSEPLWTLGPLDFDFVSRFADWVFSIPASCIHLPRRFKFELHDYRWEGFDVEVVVELPRTKDERRNVNWTLTLRVDSEYFPVGTVALRDVEWVLRPEFLDYEGKRLQKAVTANDLLMALTYCGHAIERRIDRLRLVRH</sequence>
<name>A0A6G1GVX4_9PEZI</name>
<evidence type="ECO:0000313" key="2">
    <source>
        <dbReference type="Proteomes" id="UP000800041"/>
    </source>
</evidence>
<dbReference type="OrthoDB" id="3820195at2759"/>
<proteinExistence type="predicted"/>
<evidence type="ECO:0008006" key="3">
    <source>
        <dbReference type="Google" id="ProtNLM"/>
    </source>
</evidence>
<gene>
    <name evidence="1" type="ORF">K402DRAFT_422398</name>
</gene>
<accession>A0A6G1GVX4</accession>